<gene>
    <name evidence="5" type="ORF">PPSIR1_28941</name>
</gene>
<dbReference type="RefSeq" id="WP_006975266.1">
    <property type="nucleotide sequence ID" value="NZ_ABCS01000087.1"/>
</dbReference>
<comment type="caution">
    <text evidence="5">The sequence shown here is derived from an EMBL/GenBank/DDBJ whole genome shotgun (WGS) entry which is preliminary data.</text>
</comment>
<dbReference type="Proteomes" id="UP000005801">
    <property type="component" value="Unassembled WGS sequence"/>
</dbReference>
<protein>
    <submittedName>
        <fullName evidence="5">Putative lipoprotein</fullName>
    </submittedName>
</protein>
<dbReference type="AlphaFoldDB" id="A6GEX6"/>
<dbReference type="STRING" id="391625.PPSIR1_28941"/>
<proteinExistence type="predicted"/>
<evidence type="ECO:0000256" key="1">
    <source>
        <dbReference type="ARBA" id="ARBA00022729"/>
    </source>
</evidence>
<keyword evidence="3" id="KW-1015">Disulfide bond</keyword>
<keyword evidence="6" id="KW-1185">Reference proteome</keyword>
<keyword evidence="2" id="KW-0677">Repeat</keyword>
<sequence length="561" mass="59308">MALALAPWLVACPGEQPEAVDQGSDESGSECVEGSLGCPCYEGFCVGDYVCEADVCVEGESATDETATDEGESTTTSSGDEGETSSDEGETSSSSSDEGETSPSDDEGETSSSSSDEGESSSATGDSCGDGVVDPGEECDDGNVNDNDACLNSCVEASCGDGVLYPSEEECDDGNAVNEDACTSACALAACGDGYVQLDEGELCDDGDDDDTNACKNNCRPPGHLLWTATDDAPYQSFHAAGGLDRLDDEILLYSWGRLRVYDLDGAELELRHPPEITVVSLADSPNDDVILLGGYSSDLVNFWPWVRAANDDDDEIWAFTEQNNTTHFHAIDFVPHVNNVELITVTLGQDDGMTRIFALRQYTGSTYWSDVFDWGRAPVTLARQGDDMLAVGHDGATTAFRAYASFGDVLWEQVVPNQFTGESPTAAAATAGRIVVVGTAEVGGQTRPYARTFTGQGAPLDAALLSDIDERPIAVAIGPELQVVVTAGILTGPNQNVDWDTSVRGFDAELGPRYGEVITGPGGGKDWMTNVQVHDDGIFAVEGIYSTNSIQRGHVRVYEL</sequence>
<dbReference type="NCBIfam" id="TIGR02232">
    <property type="entry name" value="myxo_disulf_rpt"/>
    <property type="match status" value="2"/>
</dbReference>
<feature type="region of interest" description="Disordered" evidence="4">
    <location>
        <begin position="60"/>
        <end position="140"/>
    </location>
</feature>
<dbReference type="Pfam" id="PF13948">
    <property type="entry name" value="DUF4215"/>
    <property type="match status" value="1"/>
</dbReference>
<evidence type="ECO:0000313" key="6">
    <source>
        <dbReference type="Proteomes" id="UP000005801"/>
    </source>
</evidence>
<dbReference type="eggNOG" id="COG5184">
    <property type="taxonomic scope" value="Bacteria"/>
</dbReference>
<name>A6GEX6_9BACT</name>
<evidence type="ECO:0000313" key="5">
    <source>
        <dbReference type="EMBL" id="EDM75568.1"/>
    </source>
</evidence>
<evidence type="ECO:0000256" key="4">
    <source>
        <dbReference type="SAM" id="MobiDB-lite"/>
    </source>
</evidence>
<keyword evidence="1" id="KW-0732">Signal</keyword>
<dbReference type="InterPro" id="IPR011936">
    <property type="entry name" value="Myxo_disulph_rpt"/>
</dbReference>
<dbReference type="EMBL" id="ABCS01000087">
    <property type="protein sequence ID" value="EDM75568.1"/>
    <property type="molecule type" value="Genomic_DNA"/>
</dbReference>
<feature type="region of interest" description="Disordered" evidence="4">
    <location>
        <begin position="13"/>
        <end position="32"/>
    </location>
</feature>
<organism evidence="5 6">
    <name type="scientific">Plesiocystis pacifica SIR-1</name>
    <dbReference type="NCBI Taxonomy" id="391625"/>
    <lineage>
        <taxon>Bacteria</taxon>
        <taxon>Pseudomonadati</taxon>
        <taxon>Myxococcota</taxon>
        <taxon>Polyangia</taxon>
        <taxon>Nannocystales</taxon>
        <taxon>Nannocystaceae</taxon>
        <taxon>Plesiocystis</taxon>
    </lineage>
</organism>
<accession>A6GEX6</accession>
<feature type="compositionally biased region" description="Acidic residues" evidence="4">
    <location>
        <begin position="80"/>
        <end position="90"/>
    </location>
</feature>
<evidence type="ECO:0000256" key="3">
    <source>
        <dbReference type="ARBA" id="ARBA00023157"/>
    </source>
</evidence>
<dbReference type="OrthoDB" id="5499530at2"/>
<feature type="compositionally biased region" description="Acidic residues" evidence="4">
    <location>
        <begin position="60"/>
        <end position="72"/>
    </location>
</feature>
<evidence type="ECO:0000256" key="2">
    <source>
        <dbReference type="ARBA" id="ARBA00022737"/>
    </source>
</evidence>
<reference evidence="5 6" key="1">
    <citation type="submission" date="2007-06" db="EMBL/GenBank/DDBJ databases">
        <authorList>
            <person name="Shimkets L."/>
            <person name="Ferriera S."/>
            <person name="Johnson J."/>
            <person name="Kravitz S."/>
            <person name="Beeson K."/>
            <person name="Sutton G."/>
            <person name="Rogers Y.-H."/>
            <person name="Friedman R."/>
            <person name="Frazier M."/>
            <person name="Venter J.C."/>
        </authorList>
    </citation>
    <scope>NUCLEOTIDE SEQUENCE [LARGE SCALE GENOMIC DNA]</scope>
    <source>
        <strain evidence="5 6">SIR-1</strain>
    </source>
</reference>
<keyword evidence="5" id="KW-0449">Lipoprotein</keyword>
<feature type="compositionally biased region" description="Low complexity" evidence="4">
    <location>
        <begin position="110"/>
        <end position="127"/>
    </location>
</feature>
<feature type="compositionally biased region" description="Acidic residues" evidence="4">
    <location>
        <begin position="97"/>
        <end position="109"/>
    </location>
</feature>